<dbReference type="EMBL" id="MU157887">
    <property type="protein sequence ID" value="KAF9525203.1"/>
    <property type="molecule type" value="Genomic_DNA"/>
</dbReference>
<feature type="region of interest" description="Disordered" evidence="1">
    <location>
        <begin position="257"/>
        <end position="289"/>
    </location>
</feature>
<protein>
    <submittedName>
        <fullName evidence="3">Uncharacterized protein</fullName>
    </submittedName>
</protein>
<feature type="transmembrane region" description="Helical" evidence="2">
    <location>
        <begin position="24"/>
        <end position="48"/>
    </location>
</feature>
<accession>A0A9P6E9G4</accession>
<feature type="compositionally biased region" description="Basic and acidic residues" evidence="1">
    <location>
        <begin position="269"/>
        <end position="289"/>
    </location>
</feature>
<evidence type="ECO:0000313" key="3">
    <source>
        <dbReference type="EMBL" id="KAF9525203.1"/>
    </source>
</evidence>
<evidence type="ECO:0000313" key="4">
    <source>
        <dbReference type="Proteomes" id="UP000807306"/>
    </source>
</evidence>
<proteinExistence type="predicted"/>
<sequence>MFMCIFGLIIFVETTPSQRKGRGIYIAISFLIFTLYTLSELGDGYEIFELLLNTRSPLEAHKLRRIDDHQWWSIACSIGSPLINWIVDGLLKYTLGLCTTGRWIPLFSCLVLSSTDLHSYRYSPHAFSAWIFLSAALNCMITILISYKLIKIRLEVAKLLHFQDSRPTNSVVSILVESALPLSISGISTAAAVLLNSTGGLIFDAVALFLWGAFNALSPQFIIFRVTIGRSWSHEGPKAAGSTPENHRSSLNISFAHSSLQPSDGDTYELPKKEHQEKKSLSHDNQVDDVLKLA</sequence>
<organism evidence="3 4">
    <name type="scientific">Crepidotus variabilis</name>
    <dbReference type="NCBI Taxonomy" id="179855"/>
    <lineage>
        <taxon>Eukaryota</taxon>
        <taxon>Fungi</taxon>
        <taxon>Dikarya</taxon>
        <taxon>Basidiomycota</taxon>
        <taxon>Agaricomycotina</taxon>
        <taxon>Agaricomycetes</taxon>
        <taxon>Agaricomycetidae</taxon>
        <taxon>Agaricales</taxon>
        <taxon>Agaricineae</taxon>
        <taxon>Crepidotaceae</taxon>
        <taxon>Crepidotus</taxon>
    </lineage>
</organism>
<feature type="transmembrane region" description="Helical" evidence="2">
    <location>
        <begin position="127"/>
        <end position="150"/>
    </location>
</feature>
<keyword evidence="2" id="KW-0812">Transmembrane</keyword>
<comment type="caution">
    <text evidence="3">The sequence shown here is derived from an EMBL/GenBank/DDBJ whole genome shotgun (WGS) entry which is preliminary data.</text>
</comment>
<dbReference type="AlphaFoldDB" id="A0A9P6E9G4"/>
<evidence type="ECO:0000256" key="1">
    <source>
        <dbReference type="SAM" id="MobiDB-lite"/>
    </source>
</evidence>
<gene>
    <name evidence="3" type="ORF">CPB83DRAFT_559972</name>
</gene>
<evidence type="ECO:0000256" key="2">
    <source>
        <dbReference type="SAM" id="Phobius"/>
    </source>
</evidence>
<keyword evidence="2" id="KW-1133">Transmembrane helix</keyword>
<dbReference type="OrthoDB" id="2905268at2759"/>
<reference evidence="3" key="1">
    <citation type="submission" date="2020-11" db="EMBL/GenBank/DDBJ databases">
        <authorList>
            <consortium name="DOE Joint Genome Institute"/>
            <person name="Ahrendt S."/>
            <person name="Riley R."/>
            <person name="Andreopoulos W."/>
            <person name="Labutti K."/>
            <person name="Pangilinan J."/>
            <person name="Ruiz-Duenas F.J."/>
            <person name="Barrasa J.M."/>
            <person name="Sanchez-Garcia M."/>
            <person name="Camarero S."/>
            <person name="Miyauchi S."/>
            <person name="Serrano A."/>
            <person name="Linde D."/>
            <person name="Babiker R."/>
            <person name="Drula E."/>
            <person name="Ayuso-Fernandez I."/>
            <person name="Pacheco R."/>
            <person name="Padilla G."/>
            <person name="Ferreira P."/>
            <person name="Barriuso J."/>
            <person name="Kellner H."/>
            <person name="Castanera R."/>
            <person name="Alfaro M."/>
            <person name="Ramirez L."/>
            <person name="Pisabarro A.G."/>
            <person name="Kuo A."/>
            <person name="Tritt A."/>
            <person name="Lipzen A."/>
            <person name="He G."/>
            <person name="Yan M."/>
            <person name="Ng V."/>
            <person name="Cullen D."/>
            <person name="Martin F."/>
            <person name="Rosso M.-N."/>
            <person name="Henrissat B."/>
            <person name="Hibbett D."/>
            <person name="Martinez A.T."/>
            <person name="Grigoriev I.V."/>
        </authorList>
    </citation>
    <scope>NUCLEOTIDE SEQUENCE</scope>
    <source>
        <strain evidence="3">CBS 506.95</strain>
    </source>
</reference>
<dbReference type="Proteomes" id="UP000807306">
    <property type="component" value="Unassembled WGS sequence"/>
</dbReference>
<keyword evidence="2" id="KW-0472">Membrane</keyword>
<feature type="transmembrane region" description="Helical" evidence="2">
    <location>
        <begin position="171"/>
        <end position="195"/>
    </location>
</feature>
<keyword evidence="4" id="KW-1185">Reference proteome</keyword>
<name>A0A9P6E9G4_9AGAR</name>
<feature type="transmembrane region" description="Helical" evidence="2">
    <location>
        <begin position="201"/>
        <end position="224"/>
    </location>
</feature>